<reference evidence="1" key="2">
    <citation type="journal article" date="2015" name="Fish Shellfish Immunol.">
        <title>Early steps in the European eel (Anguilla anguilla)-Vibrio vulnificus interaction in the gills: Role of the RtxA13 toxin.</title>
        <authorList>
            <person name="Callol A."/>
            <person name="Pajuelo D."/>
            <person name="Ebbesson L."/>
            <person name="Teles M."/>
            <person name="MacKenzie S."/>
            <person name="Amaro C."/>
        </authorList>
    </citation>
    <scope>NUCLEOTIDE SEQUENCE</scope>
</reference>
<evidence type="ECO:0000313" key="1">
    <source>
        <dbReference type="EMBL" id="JAI05799.1"/>
    </source>
</evidence>
<accession>A0A0E9XVT4</accession>
<dbReference type="EMBL" id="GBXM01002779">
    <property type="protein sequence ID" value="JAI05799.1"/>
    <property type="molecule type" value="Transcribed_RNA"/>
</dbReference>
<sequence length="58" mass="6170">MTASAVRVIIRVGLQSQTSSAEAVGMAVIVPGRSRMNFISPNPVCAPNLVASWWTLID</sequence>
<protein>
    <submittedName>
        <fullName evidence="1">Uncharacterized protein</fullName>
    </submittedName>
</protein>
<name>A0A0E9XVT4_ANGAN</name>
<reference evidence="1" key="1">
    <citation type="submission" date="2014-11" db="EMBL/GenBank/DDBJ databases">
        <authorList>
            <person name="Amaro Gonzalez C."/>
        </authorList>
    </citation>
    <scope>NUCLEOTIDE SEQUENCE</scope>
</reference>
<proteinExistence type="predicted"/>
<organism evidence="1">
    <name type="scientific">Anguilla anguilla</name>
    <name type="common">European freshwater eel</name>
    <name type="synonym">Muraena anguilla</name>
    <dbReference type="NCBI Taxonomy" id="7936"/>
    <lineage>
        <taxon>Eukaryota</taxon>
        <taxon>Metazoa</taxon>
        <taxon>Chordata</taxon>
        <taxon>Craniata</taxon>
        <taxon>Vertebrata</taxon>
        <taxon>Euteleostomi</taxon>
        <taxon>Actinopterygii</taxon>
        <taxon>Neopterygii</taxon>
        <taxon>Teleostei</taxon>
        <taxon>Anguilliformes</taxon>
        <taxon>Anguillidae</taxon>
        <taxon>Anguilla</taxon>
    </lineage>
</organism>
<dbReference type="AlphaFoldDB" id="A0A0E9XVT4"/>